<evidence type="ECO:0000256" key="1">
    <source>
        <dbReference type="ARBA" id="ARBA00006525"/>
    </source>
</evidence>
<feature type="region of interest" description="Disordered" evidence="2">
    <location>
        <begin position="31"/>
        <end position="59"/>
    </location>
</feature>
<organism evidence="4 5">
    <name type="scientific">Microlunatus endophyticus</name>
    <dbReference type="NCBI Taxonomy" id="1716077"/>
    <lineage>
        <taxon>Bacteria</taxon>
        <taxon>Bacillati</taxon>
        <taxon>Actinomycetota</taxon>
        <taxon>Actinomycetes</taxon>
        <taxon>Propionibacteriales</taxon>
        <taxon>Propionibacteriaceae</taxon>
        <taxon>Microlunatus</taxon>
    </lineage>
</organism>
<dbReference type="RefSeq" id="WP_229670070.1">
    <property type="nucleotide sequence ID" value="NZ_BMMZ01000006.1"/>
</dbReference>
<evidence type="ECO:0000259" key="3">
    <source>
        <dbReference type="Pfam" id="PF02481"/>
    </source>
</evidence>
<protein>
    <submittedName>
        <fullName evidence="4">DNA processing protein DprA</fullName>
    </submittedName>
</protein>
<dbReference type="PANTHER" id="PTHR43022">
    <property type="entry name" value="PROTEIN SMF"/>
    <property type="match status" value="1"/>
</dbReference>
<feature type="compositionally biased region" description="Basic and acidic residues" evidence="2">
    <location>
        <begin position="47"/>
        <end position="59"/>
    </location>
</feature>
<comment type="similarity">
    <text evidence="1">Belongs to the DprA/Smf family.</text>
</comment>
<dbReference type="NCBIfam" id="TIGR00732">
    <property type="entry name" value="dprA"/>
    <property type="match status" value="1"/>
</dbReference>
<reference evidence="4" key="1">
    <citation type="journal article" date="2014" name="Int. J. Syst. Evol. Microbiol.">
        <title>Complete genome sequence of Corynebacterium casei LMG S-19264T (=DSM 44701T), isolated from a smear-ripened cheese.</title>
        <authorList>
            <consortium name="US DOE Joint Genome Institute (JGI-PGF)"/>
            <person name="Walter F."/>
            <person name="Albersmeier A."/>
            <person name="Kalinowski J."/>
            <person name="Ruckert C."/>
        </authorList>
    </citation>
    <scope>NUCLEOTIDE SEQUENCE</scope>
    <source>
        <strain evidence="4">CGMCC 4.7306</strain>
    </source>
</reference>
<feature type="domain" description="Smf/DprA SLOG" evidence="3">
    <location>
        <begin position="124"/>
        <end position="342"/>
    </location>
</feature>
<gene>
    <name evidence="4" type="ORF">GCM10011575_26700</name>
</gene>
<dbReference type="InterPro" id="IPR057666">
    <property type="entry name" value="DrpA_SLOG"/>
</dbReference>
<dbReference type="Gene3D" id="3.40.50.450">
    <property type="match status" value="1"/>
</dbReference>
<dbReference type="AlphaFoldDB" id="A0A917SC94"/>
<evidence type="ECO:0000256" key="2">
    <source>
        <dbReference type="SAM" id="MobiDB-lite"/>
    </source>
</evidence>
<dbReference type="EMBL" id="BMMZ01000006">
    <property type="protein sequence ID" value="GGL66859.1"/>
    <property type="molecule type" value="Genomic_DNA"/>
</dbReference>
<reference evidence="4" key="2">
    <citation type="submission" date="2020-09" db="EMBL/GenBank/DDBJ databases">
        <authorList>
            <person name="Sun Q."/>
            <person name="Zhou Y."/>
        </authorList>
    </citation>
    <scope>NUCLEOTIDE SEQUENCE</scope>
    <source>
        <strain evidence="4">CGMCC 4.7306</strain>
    </source>
</reference>
<dbReference type="InterPro" id="IPR003488">
    <property type="entry name" value="DprA"/>
</dbReference>
<dbReference type="Pfam" id="PF02481">
    <property type="entry name" value="DNA_processg_A"/>
    <property type="match status" value="1"/>
</dbReference>
<evidence type="ECO:0000313" key="5">
    <source>
        <dbReference type="Proteomes" id="UP000613840"/>
    </source>
</evidence>
<dbReference type="GO" id="GO:0009294">
    <property type="term" value="P:DNA-mediated transformation"/>
    <property type="evidence" value="ECO:0007669"/>
    <property type="project" value="InterPro"/>
</dbReference>
<dbReference type="SUPFAM" id="SSF102405">
    <property type="entry name" value="MCP/YpsA-like"/>
    <property type="match status" value="1"/>
</dbReference>
<accession>A0A917SC94</accession>
<evidence type="ECO:0000313" key="4">
    <source>
        <dbReference type="EMBL" id="GGL66859.1"/>
    </source>
</evidence>
<comment type="caution">
    <text evidence="4">The sequence shown here is derived from an EMBL/GenBank/DDBJ whole genome shotgun (WGS) entry which is preliminary data.</text>
</comment>
<keyword evidence="5" id="KW-1185">Reference proteome</keyword>
<name>A0A917SC94_9ACTN</name>
<sequence length="428" mass="44670">MITGSSDDLAQVLPLELPRTEPRPIARAADMATDPGLDSGVNPGIARRMDTETDRSPERRARMALSCIAEPGDPALAVEVGRIGAVEMLRSVLAGDHGPALAERADRLDLSDYQAAISAGRFRFVIPGDSEWPERLSDLSAGESIQRRGGAPYGLWVRGPGDLAALARRSVAIVGARASSQYGDMVARDLGCELAGSGWTVVSGGAFGIDAAAHRGALSAPGPTIAVLACGVDTAYPAGNHALFQAIATDHLLISELPPGAHPTRVRFLARNRVIAALAVGTIVVEAAIRSGARNTANWAGLCNRQLMAVPGSIHSALSVTPHLLIREGQAAMITNSAQARETLAAMGEELAPVPSGPTRVTDGLDETRLAVFEAVPRRRYKTAGEIALAADVTMPRCLAELGALADAGLVQSGPNGWRLHDRLAGSR</sequence>
<dbReference type="Proteomes" id="UP000613840">
    <property type="component" value="Unassembled WGS sequence"/>
</dbReference>
<proteinExistence type="inferred from homology"/>
<dbReference type="PANTHER" id="PTHR43022:SF1">
    <property type="entry name" value="PROTEIN SMF"/>
    <property type="match status" value="1"/>
</dbReference>